<dbReference type="Proteomes" id="UP000029085">
    <property type="component" value="Unassembled WGS sequence"/>
</dbReference>
<protein>
    <submittedName>
        <fullName evidence="3">Uncharacterized protein</fullName>
    </submittedName>
</protein>
<name>A0A087MK74_9GAMM</name>
<dbReference type="AlphaFoldDB" id="A0A087MK74"/>
<evidence type="ECO:0000256" key="2">
    <source>
        <dbReference type="SAM" id="SignalP"/>
    </source>
</evidence>
<accession>A0A087MK74</accession>
<feature type="chain" id="PRO_5001826389" evidence="2">
    <location>
        <begin position="24"/>
        <end position="244"/>
    </location>
</feature>
<dbReference type="STRING" id="1121014.N788_10580"/>
<feature type="region of interest" description="Disordered" evidence="1">
    <location>
        <begin position="148"/>
        <end position="171"/>
    </location>
</feature>
<sequence length="244" mass="25867">MRLWTSCLLPCLLAVGASLPALAQDRIFDIVPPAGQEVQMVDGYTVLRQAGNQYGAVLTYMPESASTAWIPVAVLNTSGGRLKVGTKGVSARSGKTELKVWSTTGLIRLAKEGSISAPSAMVEAAATSGTPAVAQNDAPVAPSKAETIGAFQPGEQSQTLGTTNSRASRSNAQEREHDLAVAQVTALRNRLFRDQSIDAREVGRGDVRINLPPSRSDGQPAEFVLTLDFGGEAMDVTYRERVAR</sequence>
<gene>
    <name evidence="3" type="ORF">N788_10580</name>
</gene>
<feature type="compositionally biased region" description="Polar residues" evidence="1">
    <location>
        <begin position="154"/>
        <end position="171"/>
    </location>
</feature>
<dbReference type="EMBL" id="AVCJ01000005">
    <property type="protein sequence ID" value="KFL37277.1"/>
    <property type="molecule type" value="Genomic_DNA"/>
</dbReference>
<dbReference type="PATRIC" id="fig|1121014.3.peg.874"/>
<keyword evidence="4" id="KW-1185">Reference proteome</keyword>
<reference evidence="4" key="1">
    <citation type="submission" date="2013-08" db="EMBL/GenBank/DDBJ databases">
        <title>Genome sequencing of Arenimonas donghaensis.</title>
        <authorList>
            <person name="Chen F."/>
            <person name="Wang G."/>
        </authorList>
    </citation>
    <scope>NUCLEOTIDE SEQUENCE [LARGE SCALE GENOMIC DNA]</scope>
    <source>
        <strain evidence="4">HO3-R19</strain>
    </source>
</reference>
<evidence type="ECO:0000256" key="1">
    <source>
        <dbReference type="SAM" id="MobiDB-lite"/>
    </source>
</evidence>
<evidence type="ECO:0000313" key="3">
    <source>
        <dbReference type="EMBL" id="KFL37277.1"/>
    </source>
</evidence>
<dbReference type="RefSeq" id="WP_034221498.1">
    <property type="nucleotide sequence ID" value="NZ_AVCJ01000005.1"/>
</dbReference>
<dbReference type="OrthoDB" id="9825699at2"/>
<organism evidence="3 4">
    <name type="scientific">Arenimonas donghaensis DSM 18148 = HO3-R19</name>
    <dbReference type="NCBI Taxonomy" id="1121014"/>
    <lineage>
        <taxon>Bacteria</taxon>
        <taxon>Pseudomonadati</taxon>
        <taxon>Pseudomonadota</taxon>
        <taxon>Gammaproteobacteria</taxon>
        <taxon>Lysobacterales</taxon>
        <taxon>Lysobacteraceae</taxon>
        <taxon>Arenimonas</taxon>
    </lineage>
</organism>
<proteinExistence type="predicted"/>
<feature type="signal peptide" evidence="2">
    <location>
        <begin position="1"/>
        <end position="23"/>
    </location>
</feature>
<keyword evidence="2" id="KW-0732">Signal</keyword>
<comment type="caution">
    <text evidence="3">The sequence shown here is derived from an EMBL/GenBank/DDBJ whole genome shotgun (WGS) entry which is preliminary data.</text>
</comment>
<evidence type="ECO:0000313" key="4">
    <source>
        <dbReference type="Proteomes" id="UP000029085"/>
    </source>
</evidence>
<reference evidence="3 4" key="2">
    <citation type="journal article" date="2015" name="Stand. Genomic Sci.">
        <title>High quality draft genomic sequence of Arenimonas donghaensis DSM 18148(T).</title>
        <authorList>
            <person name="Chen F."/>
            <person name="Wang H."/>
            <person name="Cao Y."/>
            <person name="Li X."/>
            <person name="Wang G."/>
        </authorList>
    </citation>
    <scope>NUCLEOTIDE SEQUENCE [LARGE SCALE GENOMIC DNA]</scope>
    <source>
        <strain evidence="3 4">HO3-R19</strain>
    </source>
</reference>